<dbReference type="Proteomes" id="UP001491310">
    <property type="component" value="Unassembled WGS sequence"/>
</dbReference>
<proteinExistence type="predicted"/>
<evidence type="ECO:0000259" key="1">
    <source>
        <dbReference type="PROSITE" id="PS50011"/>
    </source>
</evidence>
<dbReference type="InterPro" id="IPR000719">
    <property type="entry name" value="Prot_kinase_dom"/>
</dbReference>
<evidence type="ECO:0000313" key="2">
    <source>
        <dbReference type="EMBL" id="KAK9902228.1"/>
    </source>
</evidence>
<comment type="caution">
    <text evidence="2">The sequence shown here is derived from an EMBL/GenBank/DDBJ whole genome shotgun (WGS) entry which is preliminary data.</text>
</comment>
<dbReference type="PROSITE" id="PS50011">
    <property type="entry name" value="PROTEIN_KINASE_DOM"/>
    <property type="match status" value="1"/>
</dbReference>
<dbReference type="SUPFAM" id="SSF56112">
    <property type="entry name" value="Protein kinase-like (PK-like)"/>
    <property type="match status" value="1"/>
</dbReference>
<name>A0ABR2YCL5_9CHLO</name>
<sequence length="419" mass="46761">MRTAIRGLQEPGTLPEQGSPALASIMAQTNNGDESKEILGEKGSYAIDASGQTGEVIYVGDNLNMEEAEGARLTEDLIVGSQIAGGAQGAIYELKAPGGKDSGKLLKVLKFKAILPITGNDIGLKREWIIGQHLNKLRGPRGELAGFMGTGAALIRRSDEGLEGLILEKVNGAPLEKRLLKDETWADANYMLEMMYQVFSALDRGNRELGYVHRDMRISNIMEHRPDAKLVLPKGFKSKAKQFKLPGDKRPAELKFAIIDNGHARLLGSKVPTKLPEVPTLEKMYRRWFSGKSDVWRLCQDVADCMDGRTWPAKDKQKVDAIVGLVKDVCGAHLYTFFDDTENEGARQKRRGIVWRVKSFFTLWQHSGKPGHMLRRYFIRTRVWLFPRKTRYTAAEALDYLHKRKVLPEGARLAAADSA</sequence>
<organism evidence="2 3">
    <name type="scientific">Coccomyxa subellipsoidea</name>
    <dbReference type="NCBI Taxonomy" id="248742"/>
    <lineage>
        <taxon>Eukaryota</taxon>
        <taxon>Viridiplantae</taxon>
        <taxon>Chlorophyta</taxon>
        <taxon>core chlorophytes</taxon>
        <taxon>Trebouxiophyceae</taxon>
        <taxon>Trebouxiophyceae incertae sedis</taxon>
        <taxon>Coccomyxaceae</taxon>
        <taxon>Coccomyxa</taxon>
    </lineage>
</organism>
<dbReference type="EMBL" id="JALJOT010000016">
    <property type="protein sequence ID" value="KAK9902228.1"/>
    <property type="molecule type" value="Genomic_DNA"/>
</dbReference>
<dbReference type="Gene3D" id="1.10.510.10">
    <property type="entry name" value="Transferase(Phosphotransferase) domain 1"/>
    <property type="match status" value="1"/>
</dbReference>
<protein>
    <recommendedName>
        <fullName evidence="1">Protein kinase domain-containing protein</fullName>
    </recommendedName>
</protein>
<evidence type="ECO:0000313" key="3">
    <source>
        <dbReference type="Proteomes" id="UP001491310"/>
    </source>
</evidence>
<gene>
    <name evidence="2" type="ORF">WJX75_008584</name>
</gene>
<accession>A0ABR2YCL5</accession>
<dbReference type="InterPro" id="IPR011009">
    <property type="entry name" value="Kinase-like_dom_sf"/>
</dbReference>
<feature type="domain" description="Protein kinase" evidence="1">
    <location>
        <begin position="77"/>
        <end position="419"/>
    </location>
</feature>
<keyword evidence="3" id="KW-1185">Reference proteome</keyword>
<reference evidence="2 3" key="1">
    <citation type="journal article" date="2024" name="Nat. Commun.">
        <title>Phylogenomics reveals the evolutionary origins of lichenization in chlorophyte algae.</title>
        <authorList>
            <person name="Puginier C."/>
            <person name="Libourel C."/>
            <person name="Otte J."/>
            <person name="Skaloud P."/>
            <person name="Haon M."/>
            <person name="Grisel S."/>
            <person name="Petersen M."/>
            <person name="Berrin J.G."/>
            <person name="Delaux P.M."/>
            <person name="Dal Grande F."/>
            <person name="Keller J."/>
        </authorList>
    </citation>
    <scope>NUCLEOTIDE SEQUENCE [LARGE SCALE GENOMIC DNA]</scope>
    <source>
        <strain evidence="2 3">SAG 216-7</strain>
    </source>
</reference>